<dbReference type="SMART" id="SM00854">
    <property type="entry name" value="PGA_cap"/>
    <property type="match status" value="1"/>
</dbReference>
<gene>
    <name evidence="3" type="ORF">HMPREF9246_0796</name>
</gene>
<proteinExistence type="inferred from homology"/>
<comment type="similarity">
    <text evidence="1">Belongs to the CapA family.</text>
</comment>
<accession>F0GYI8</accession>
<reference evidence="3 4" key="1">
    <citation type="submission" date="2011-01" db="EMBL/GenBank/DDBJ databases">
        <authorList>
            <person name="Durkin A.S."/>
            <person name="Madupu R."/>
            <person name="Torralba M."/>
            <person name="Gillis M."/>
            <person name="Methe B."/>
            <person name="Sutton G."/>
            <person name="Nelson K.E."/>
        </authorList>
    </citation>
    <scope>NUCLEOTIDE SEQUENCE [LARGE SCALE GENOMIC DNA]</scope>
    <source>
        <strain evidence="3 4">ACS-025-V-Sch4</strain>
    </source>
</reference>
<dbReference type="CDD" id="cd07381">
    <property type="entry name" value="MPP_CapA"/>
    <property type="match status" value="1"/>
</dbReference>
<keyword evidence="4" id="KW-1185">Reference proteome</keyword>
<organism evidence="3 4">
    <name type="scientific">Anaerococcus hydrogenalis ACS-025-V-Sch4</name>
    <dbReference type="NCBI Taxonomy" id="879306"/>
    <lineage>
        <taxon>Bacteria</taxon>
        <taxon>Bacillati</taxon>
        <taxon>Bacillota</taxon>
        <taxon>Tissierellia</taxon>
        <taxon>Tissierellales</taxon>
        <taxon>Peptoniphilaceae</taxon>
        <taxon>Anaerococcus</taxon>
    </lineage>
</organism>
<dbReference type="SUPFAM" id="SSF56300">
    <property type="entry name" value="Metallo-dependent phosphatases"/>
    <property type="match status" value="1"/>
</dbReference>
<dbReference type="RefSeq" id="WP_004816298.1">
    <property type="nucleotide sequence ID" value="NZ_AEXN01000006.1"/>
</dbReference>
<evidence type="ECO:0000256" key="1">
    <source>
        <dbReference type="ARBA" id="ARBA00005662"/>
    </source>
</evidence>
<dbReference type="Proteomes" id="UP000005277">
    <property type="component" value="Unassembled WGS sequence"/>
</dbReference>
<dbReference type="Pfam" id="PF09587">
    <property type="entry name" value="PGA_cap"/>
    <property type="match status" value="1"/>
</dbReference>
<feature type="domain" description="Capsule synthesis protein CapA" evidence="2">
    <location>
        <begin position="2"/>
        <end position="295"/>
    </location>
</feature>
<evidence type="ECO:0000259" key="2">
    <source>
        <dbReference type="SMART" id="SM00854"/>
    </source>
</evidence>
<comment type="caution">
    <text evidence="3">The sequence shown here is derived from an EMBL/GenBank/DDBJ whole genome shotgun (WGS) entry which is preliminary data.</text>
</comment>
<dbReference type="Gene3D" id="3.60.21.10">
    <property type="match status" value="1"/>
</dbReference>
<dbReference type="EMBL" id="AEXN01000006">
    <property type="protein sequence ID" value="EGC84720.1"/>
    <property type="molecule type" value="Genomic_DNA"/>
</dbReference>
<evidence type="ECO:0000313" key="4">
    <source>
        <dbReference type="Proteomes" id="UP000005277"/>
    </source>
</evidence>
<evidence type="ECO:0000313" key="3">
    <source>
        <dbReference type="EMBL" id="EGC84720.1"/>
    </source>
</evidence>
<dbReference type="InterPro" id="IPR052169">
    <property type="entry name" value="CW_Biosynth-Accessory"/>
</dbReference>
<dbReference type="PANTHER" id="PTHR33393:SF12">
    <property type="entry name" value="CAPSULE BIOSYNTHESIS PROTEIN CAPA"/>
    <property type="match status" value="1"/>
</dbReference>
<sequence>MRISFTGDIMCELPTLRKAKSKNKYDFKGILSDSEIFEKTDYIVGNLETVLAGEKAKFSKDIYSYNTPDTFADEVFKAGFNLVSTANNHCLDRGKDGLIRTMETLKDKGIEYVGTNLNSCDKRYKIVDFGNLKIGFLSYTYGSNYSINKNKLDNDDIFLVNFFENQEWIDTSRKDLYSKLKDNLISAETRVKILKLLRRDFNRPRIDNNSLQQLNPNLAIDIQELKRETDFIILLMHSGGQFNKEPGVYTKELVKELDKLGVDMVIGNHPHVVQKTEYNSDFFVAYSLGNFFISPDTIYLINDNLPLYSIVLHMDIINNKNYKMSFSISKIIKKGKIEKVVDTFELYKEEGINKNKLVNDCKQIYETFTRKQDKDFSIRKEYELYMEK</sequence>
<dbReference type="InterPro" id="IPR019079">
    <property type="entry name" value="Capsule_synth_CapA"/>
</dbReference>
<dbReference type="PANTHER" id="PTHR33393">
    <property type="entry name" value="POLYGLUTAMINE SYNTHESIS ACCESSORY PROTEIN RV0574C-RELATED"/>
    <property type="match status" value="1"/>
</dbReference>
<dbReference type="InterPro" id="IPR029052">
    <property type="entry name" value="Metallo-depent_PP-like"/>
</dbReference>
<name>F0GYI8_9FIRM</name>
<protein>
    <submittedName>
        <fullName evidence="3">Bacterial capsule synthesis protein</fullName>
    </submittedName>
</protein>
<dbReference type="AlphaFoldDB" id="F0GYI8"/>